<name>A0A6J5ZDS0_9ZZZZ</name>
<gene>
    <name evidence="1" type="ORF">UFOPK3547_00547</name>
</gene>
<evidence type="ECO:0000313" key="1">
    <source>
        <dbReference type="EMBL" id="CAB4340691.1"/>
    </source>
</evidence>
<organism evidence="1">
    <name type="scientific">freshwater metagenome</name>
    <dbReference type="NCBI Taxonomy" id="449393"/>
    <lineage>
        <taxon>unclassified sequences</taxon>
        <taxon>metagenomes</taxon>
        <taxon>ecological metagenomes</taxon>
    </lineage>
</organism>
<proteinExistence type="predicted"/>
<protein>
    <submittedName>
        <fullName evidence="1">Unannotated protein</fullName>
    </submittedName>
</protein>
<dbReference type="EMBL" id="CAESAN010000033">
    <property type="protein sequence ID" value="CAB4340691.1"/>
    <property type="molecule type" value="Genomic_DNA"/>
</dbReference>
<sequence>MEGNYKRAIAGSTDDPFLKQFGDGVVQLAERAKALTDGA</sequence>
<dbReference type="AlphaFoldDB" id="A0A6J5ZDS0"/>
<reference evidence="1" key="1">
    <citation type="submission" date="2020-05" db="EMBL/GenBank/DDBJ databases">
        <authorList>
            <person name="Chiriac C."/>
            <person name="Salcher M."/>
            <person name="Ghai R."/>
            <person name="Kavagutti S V."/>
        </authorList>
    </citation>
    <scope>NUCLEOTIDE SEQUENCE</scope>
</reference>
<accession>A0A6J5ZDS0</accession>